<dbReference type="Proteomes" id="UP000501690">
    <property type="component" value="Linkage Group LG10"/>
</dbReference>
<dbReference type="AlphaFoldDB" id="A0A4D6NFN0"/>
<keyword evidence="2" id="KW-1185">Reference proteome</keyword>
<gene>
    <name evidence="1" type="ORF">DEO72_LG10g1989</name>
</gene>
<organism evidence="1 2">
    <name type="scientific">Vigna unguiculata</name>
    <name type="common">Cowpea</name>
    <dbReference type="NCBI Taxonomy" id="3917"/>
    <lineage>
        <taxon>Eukaryota</taxon>
        <taxon>Viridiplantae</taxon>
        <taxon>Streptophyta</taxon>
        <taxon>Embryophyta</taxon>
        <taxon>Tracheophyta</taxon>
        <taxon>Spermatophyta</taxon>
        <taxon>Magnoliopsida</taxon>
        <taxon>eudicotyledons</taxon>
        <taxon>Gunneridae</taxon>
        <taxon>Pentapetalae</taxon>
        <taxon>rosids</taxon>
        <taxon>fabids</taxon>
        <taxon>Fabales</taxon>
        <taxon>Fabaceae</taxon>
        <taxon>Papilionoideae</taxon>
        <taxon>50 kb inversion clade</taxon>
        <taxon>NPAAA clade</taxon>
        <taxon>indigoferoid/millettioid clade</taxon>
        <taxon>Phaseoleae</taxon>
        <taxon>Vigna</taxon>
    </lineage>
</organism>
<accession>A0A4D6NFN0</accession>
<evidence type="ECO:0000313" key="2">
    <source>
        <dbReference type="Proteomes" id="UP000501690"/>
    </source>
</evidence>
<evidence type="ECO:0000313" key="1">
    <source>
        <dbReference type="EMBL" id="QCE10757.1"/>
    </source>
</evidence>
<sequence length="154" mass="17499">MNKASIAKLAWPLLQEPNWVWVLTAKYGIILLVHMAEHFIWDKWLEDASLASCVVRPLDQAEPGKTIHDYWLQTNDWDWGVLRQYLPDATLPKLSGILSTAKLKTNFCGSTRLKGSFPLSKSTLSFCKERGLLWTKVVKQASSIEIDDKNPVES</sequence>
<protein>
    <submittedName>
        <fullName evidence="1">Uncharacterized protein</fullName>
    </submittedName>
</protein>
<reference evidence="1 2" key="1">
    <citation type="submission" date="2019-04" db="EMBL/GenBank/DDBJ databases">
        <title>An improved genome assembly and genetic linkage map for asparagus bean, Vigna unguiculata ssp. sesquipedialis.</title>
        <authorList>
            <person name="Xia Q."/>
            <person name="Zhang R."/>
            <person name="Dong Y."/>
        </authorList>
    </citation>
    <scope>NUCLEOTIDE SEQUENCE [LARGE SCALE GENOMIC DNA]</scope>
    <source>
        <tissue evidence="1">Leaf</tissue>
    </source>
</reference>
<dbReference type="EMBL" id="CP039354">
    <property type="protein sequence ID" value="QCE10757.1"/>
    <property type="molecule type" value="Genomic_DNA"/>
</dbReference>
<proteinExistence type="predicted"/>
<name>A0A4D6NFN0_VIGUN</name>